<sequence>MNESYPLNWPEGWPRHGGDREYGQFKGTQGKVQLELLAEIDKLVLGKEAARYTMADGLVIISTNVPLKRNGLPYANQKEPEDPGVAVYFQRKGKQQCFACDKYDRVWKNMRAIQRTIEALRGIERWGSSDMLDRAFTGFVGLPAPGPRPWWEVLGMNGTESKEAIKERYRELAKRHHPDIGGNPDQFAEINTAYQEAIKS</sequence>
<evidence type="ECO:0000313" key="2">
    <source>
        <dbReference type="EMBL" id="MBK1883682.1"/>
    </source>
</evidence>
<dbReference type="Proteomes" id="UP000603141">
    <property type="component" value="Unassembled WGS sequence"/>
</dbReference>
<gene>
    <name evidence="2" type="ORF">JIN85_14790</name>
</gene>
<dbReference type="CDD" id="cd06257">
    <property type="entry name" value="DnaJ"/>
    <property type="match status" value="1"/>
</dbReference>
<name>A0A934S7M2_9BACT</name>
<dbReference type="Gene3D" id="1.10.287.110">
    <property type="entry name" value="DnaJ domain"/>
    <property type="match status" value="1"/>
</dbReference>
<dbReference type="SMART" id="SM00271">
    <property type="entry name" value="DnaJ"/>
    <property type="match status" value="1"/>
</dbReference>
<organism evidence="2 3">
    <name type="scientific">Luteolibacter pohnpeiensis</name>
    <dbReference type="NCBI Taxonomy" id="454153"/>
    <lineage>
        <taxon>Bacteria</taxon>
        <taxon>Pseudomonadati</taxon>
        <taxon>Verrucomicrobiota</taxon>
        <taxon>Verrucomicrobiia</taxon>
        <taxon>Verrucomicrobiales</taxon>
        <taxon>Verrucomicrobiaceae</taxon>
        <taxon>Luteolibacter</taxon>
    </lineage>
</organism>
<accession>A0A934S7M2</accession>
<keyword evidence="3" id="KW-1185">Reference proteome</keyword>
<evidence type="ECO:0000313" key="3">
    <source>
        <dbReference type="Proteomes" id="UP000603141"/>
    </source>
</evidence>
<comment type="caution">
    <text evidence="2">The sequence shown here is derived from an EMBL/GenBank/DDBJ whole genome shotgun (WGS) entry which is preliminary data.</text>
</comment>
<dbReference type="SUPFAM" id="SSF46565">
    <property type="entry name" value="Chaperone J-domain"/>
    <property type="match status" value="1"/>
</dbReference>
<dbReference type="InterPro" id="IPR001623">
    <property type="entry name" value="DnaJ_domain"/>
</dbReference>
<protein>
    <submittedName>
        <fullName evidence="2">J domain-containing protein</fullName>
    </submittedName>
</protein>
<dbReference type="RefSeq" id="WP_200272076.1">
    <property type="nucleotide sequence ID" value="NZ_JAENIJ010000025.1"/>
</dbReference>
<dbReference type="Pfam" id="PF00226">
    <property type="entry name" value="DnaJ"/>
    <property type="match status" value="1"/>
</dbReference>
<dbReference type="AlphaFoldDB" id="A0A934S7M2"/>
<dbReference type="InterPro" id="IPR036869">
    <property type="entry name" value="J_dom_sf"/>
</dbReference>
<proteinExistence type="predicted"/>
<feature type="domain" description="J" evidence="1">
    <location>
        <begin position="149"/>
        <end position="200"/>
    </location>
</feature>
<evidence type="ECO:0000259" key="1">
    <source>
        <dbReference type="PROSITE" id="PS50076"/>
    </source>
</evidence>
<dbReference type="PROSITE" id="PS50076">
    <property type="entry name" value="DNAJ_2"/>
    <property type="match status" value="1"/>
</dbReference>
<dbReference type="EMBL" id="JAENIJ010000025">
    <property type="protein sequence ID" value="MBK1883682.1"/>
    <property type="molecule type" value="Genomic_DNA"/>
</dbReference>
<reference evidence="2" key="1">
    <citation type="submission" date="2021-01" db="EMBL/GenBank/DDBJ databases">
        <title>Modified the classification status of verrucomicrobia.</title>
        <authorList>
            <person name="Feng X."/>
        </authorList>
    </citation>
    <scope>NUCLEOTIDE SEQUENCE</scope>
    <source>
        <strain evidence="2">KCTC 22041</strain>
    </source>
</reference>